<gene>
    <name evidence="1" type="ORF">CLV94_2604</name>
</gene>
<dbReference type="GO" id="GO:0019825">
    <property type="term" value="F:oxygen binding"/>
    <property type="evidence" value="ECO:0007669"/>
    <property type="project" value="InterPro"/>
</dbReference>
<evidence type="ECO:0000313" key="2">
    <source>
        <dbReference type="Proteomes" id="UP000277579"/>
    </source>
</evidence>
<dbReference type="InterPro" id="IPR012292">
    <property type="entry name" value="Globin/Proto"/>
</dbReference>
<dbReference type="CDD" id="cd08916">
    <property type="entry name" value="TrHb3_P"/>
    <property type="match status" value="1"/>
</dbReference>
<dbReference type="InterPro" id="IPR009050">
    <property type="entry name" value="Globin-like_sf"/>
</dbReference>
<dbReference type="SUPFAM" id="SSF46458">
    <property type="entry name" value="Globin-like"/>
    <property type="match status" value="1"/>
</dbReference>
<reference evidence="1 2" key="1">
    <citation type="submission" date="2018-10" db="EMBL/GenBank/DDBJ databases">
        <title>Genomic Encyclopedia of Archaeal and Bacterial Type Strains, Phase II (KMG-II): from individual species to whole genera.</title>
        <authorList>
            <person name="Goeker M."/>
        </authorList>
    </citation>
    <scope>NUCLEOTIDE SEQUENCE [LARGE SCALE GENOMIC DNA]</scope>
    <source>
        <strain evidence="1 2">DSM 29537</strain>
    </source>
</reference>
<name>A0A495MCJ4_9FLAO</name>
<protein>
    <submittedName>
        <fullName evidence="1">Hemoglobin</fullName>
    </submittedName>
</protein>
<dbReference type="GO" id="GO:0020037">
    <property type="term" value="F:heme binding"/>
    <property type="evidence" value="ECO:0007669"/>
    <property type="project" value="InterPro"/>
</dbReference>
<keyword evidence="2" id="KW-1185">Reference proteome</keyword>
<accession>A0A495MCJ4</accession>
<evidence type="ECO:0000313" key="1">
    <source>
        <dbReference type="EMBL" id="RKS21969.1"/>
    </source>
</evidence>
<proteinExistence type="predicted"/>
<comment type="caution">
    <text evidence="1">The sequence shown here is derived from an EMBL/GenBank/DDBJ whole genome shotgun (WGS) entry which is preliminary data.</text>
</comment>
<dbReference type="Proteomes" id="UP000277579">
    <property type="component" value="Unassembled WGS sequence"/>
</dbReference>
<organism evidence="1 2">
    <name type="scientific">Flavobacterium endophyticum</name>
    <dbReference type="NCBI Taxonomy" id="1540163"/>
    <lineage>
        <taxon>Bacteria</taxon>
        <taxon>Pseudomonadati</taxon>
        <taxon>Bacteroidota</taxon>
        <taxon>Flavobacteriia</taxon>
        <taxon>Flavobacteriales</taxon>
        <taxon>Flavobacteriaceae</taxon>
        <taxon>Flavobacterium</taxon>
    </lineage>
</organism>
<dbReference type="RefSeq" id="WP_170148799.1">
    <property type="nucleotide sequence ID" value="NZ_RBLC01000003.1"/>
</dbReference>
<dbReference type="EMBL" id="RBLC01000003">
    <property type="protein sequence ID" value="RKS21969.1"/>
    <property type="molecule type" value="Genomic_DNA"/>
</dbReference>
<sequence>MIKDIENREDLVMLMSKFYNKLLKDNTISYLFTDIAKINLEEHLPIITDFWNLSLFGKGNYKNNVLQLHLDLNKKSNLTPEHFKTWLATFNLTVDENFSGENSERIKTKALSISTVMQIKLHKSA</sequence>
<dbReference type="AlphaFoldDB" id="A0A495MCJ4"/>
<dbReference type="Gene3D" id="1.10.490.10">
    <property type="entry name" value="Globins"/>
    <property type="match status" value="1"/>
</dbReference>